<reference evidence="2" key="1">
    <citation type="submission" date="2023-10" db="EMBL/GenBank/DDBJ databases">
        <title>Genome assemblies of two species of porcelain crab, Petrolisthes cinctipes and Petrolisthes manimaculis (Anomura: Porcellanidae).</title>
        <authorList>
            <person name="Angst P."/>
        </authorList>
    </citation>
    <scope>NUCLEOTIDE SEQUENCE</scope>
    <source>
        <strain evidence="2">PB745_01</strain>
        <tissue evidence="2">Gill</tissue>
    </source>
</reference>
<proteinExistence type="predicted"/>
<evidence type="ECO:0000313" key="3">
    <source>
        <dbReference type="Proteomes" id="UP001286313"/>
    </source>
</evidence>
<gene>
    <name evidence="2" type="ORF">Pcinc_037401</name>
</gene>
<dbReference type="EMBL" id="JAWQEG010005940">
    <property type="protein sequence ID" value="KAK3856265.1"/>
    <property type="molecule type" value="Genomic_DNA"/>
</dbReference>
<evidence type="ECO:0000313" key="2">
    <source>
        <dbReference type="EMBL" id="KAK3856265.1"/>
    </source>
</evidence>
<evidence type="ECO:0000256" key="1">
    <source>
        <dbReference type="SAM" id="MobiDB-lite"/>
    </source>
</evidence>
<protein>
    <submittedName>
        <fullName evidence="2">Uncharacterized protein</fullName>
    </submittedName>
</protein>
<dbReference type="AlphaFoldDB" id="A0AAE1BSY3"/>
<dbReference type="Proteomes" id="UP001286313">
    <property type="component" value="Unassembled WGS sequence"/>
</dbReference>
<comment type="caution">
    <text evidence="2">The sequence shown here is derived from an EMBL/GenBank/DDBJ whole genome shotgun (WGS) entry which is preliminary data.</text>
</comment>
<name>A0AAE1BSY3_PETCI</name>
<accession>A0AAE1BSY3</accession>
<keyword evidence="3" id="KW-1185">Reference proteome</keyword>
<feature type="region of interest" description="Disordered" evidence="1">
    <location>
        <begin position="1"/>
        <end position="26"/>
    </location>
</feature>
<sequence>MNDVTTNHKLPSYTNHKLPSYTNHKLPSYTNHKLPSYTNHKLPSYTNPVTLVILKNQDLRDNRKGILVYNFGLLTLGLDHSH</sequence>
<organism evidence="2 3">
    <name type="scientific">Petrolisthes cinctipes</name>
    <name type="common">Flat porcelain crab</name>
    <dbReference type="NCBI Taxonomy" id="88211"/>
    <lineage>
        <taxon>Eukaryota</taxon>
        <taxon>Metazoa</taxon>
        <taxon>Ecdysozoa</taxon>
        <taxon>Arthropoda</taxon>
        <taxon>Crustacea</taxon>
        <taxon>Multicrustacea</taxon>
        <taxon>Malacostraca</taxon>
        <taxon>Eumalacostraca</taxon>
        <taxon>Eucarida</taxon>
        <taxon>Decapoda</taxon>
        <taxon>Pleocyemata</taxon>
        <taxon>Anomura</taxon>
        <taxon>Galatheoidea</taxon>
        <taxon>Porcellanidae</taxon>
        <taxon>Petrolisthes</taxon>
    </lineage>
</organism>